<feature type="chain" id="PRO_5047420768" evidence="1">
    <location>
        <begin position="22"/>
        <end position="161"/>
    </location>
</feature>
<evidence type="ECO:0000259" key="2">
    <source>
        <dbReference type="PROSITE" id="PS51352"/>
    </source>
</evidence>
<dbReference type="PANTHER" id="PTHR42852">
    <property type="entry name" value="THIOL:DISULFIDE INTERCHANGE PROTEIN DSBE"/>
    <property type="match status" value="1"/>
</dbReference>
<keyword evidence="1" id="KW-0732">Signal</keyword>
<evidence type="ECO:0000256" key="1">
    <source>
        <dbReference type="SAM" id="SignalP"/>
    </source>
</evidence>
<evidence type="ECO:0000313" key="3">
    <source>
        <dbReference type="EMBL" id="MFC3832994.1"/>
    </source>
</evidence>
<sequence>MRRLLMGLALSVVTVGWPAQAGGPPFRPMAPEFRITDLSGAAVSLAALRGQAVIVLFGDVSCAACVENDRLLRGYQFEYVSHGLVVVSLHERASLEAVRRYDAGFTFSLLTGPDPGQAVARRFQVRTLPTTVFIDRDGVIRNVRQGQLTEDQLLRSLQRIF</sequence>
<proteinExistence type="predicted"/>
<organism evidence="3 4">
    <name type="scientific">Deinococcus rufus</name>
    <dbReference type="NCBI Taxonomy" id="2136097"/>
    <lineage>
        <taxon>Bacteria</taxon>
        <taxon>Thermotogati</taxon>
        <taxon>Deinococcota</taxon>
        <taxon>Deinococci</taxon>
        <taxon>Deinococcales</taxon>
        <taxon>Deinococcaceae</taxon>
        <taxon>Deinococcus</taxon>
    </lineage>
</organism>
<protein>
    <submittedName>
        <fullName evidence="3">TlpA family protein disulfide reductase</fullName>
    </submittedName>
</protein>
<dbReference type="PROSITE" id="PS51352">
    <property type="entry name" value="THIOREDOXIN_2"/>
    <property type="match status" value="1"/>
</dbReference>
<dbReference type="PANTHER" id="PTHR42852:SF17">
    <property type="entry name" value="THIOREDOXIN-LIKE PROTEIN HI_1115"/>
    <property type="match status" value="1"/>
</dbReference>
<accession>A0ABV7Z7H3</accession>
<feature type="domain" description="Thioredoxin" evidence="2">
    <location>
        <begin position="24"/>
        <end position="161"/>
    </location>
</feature>
<dbReference type="Gene3D" id="3.40.30.10">
    <property type="entry name" value="Glutaredoxin"/>
    <property type="match status" value="1"/>
</dbReference>
<feature type="signal peptide" evidence="1">
    <location>
        <begin position="1"/>
        <end position="21"/>
    </location>
</feature>
<dbReference type="CDD" id="cd02966">
    <property type="entry name" value="TlpA_like_family"/>
    <property type="match status" value="1"/>
</dbReference>
<dbReference type="InterPro" id="IPR013766">
    <property type="entry name" value="Thioredoxin_domain"/>
</dbReference>
<name>A0ABV7Z7H3_9DEIO</name>
<gene>
    <name evidence="3" type="ORF">ACFOSB_09010</name>
</gene>
<dbReference type="EMBL" id="JBHRZG010000009">
    <property type="protein sequence ID" value="MFC3832994.1"/>
    <property type="molecule type" value="Genomic_DNA"/>
</dbReference>
<dbReference type="InterPro" id="IPR036249">
    <property type="entry name" value="Thioredoxin-like_sf"/>
</dbReference>
<comment type="caution">
    <text evidence="3">The sequence shown here is derived from an EMBL/GenBank/DDBJ whole genome shotgun (WGS) entry which is preliminary data.</text>
</comment>
<dbReference type="SUPFAM" id="SSF52833">
    <property type="entry name" value="Thioredoxin-like"/>
    <property type="match status" value="1"/>
</dbReference>
<dbReference type="Proteomes" id="UP001595803">
    <property type="component" value="Unassembled WGS sequence"/>
</dbReference>
<reference evidence="4" key="1">
    <citation type="journal article" date="2019" name="Int. J. Syst. Evol. Microbiol.">
        <title>The Global Catalogue of Microorganisms (GCM) 10K type strain sequencing project: providing services to taxonomists for standard genome sequencing and annotation.</title>
        <authorList>
            <consortium name="The Broad Institute Genomics Platform"/>
            <consortium name="The Broad Institute Genome Sequencing Center for Infectious Disease"/>
            <person name="Wu L."/>
            <person name="Ma J."/>
        </authorList>
    </citation>
    <scope>NUCLEOTIDE SEQUENCE [LARGE SCALE GENOMIC DNA]</scope>
    <source>
        <strain evidence="4">CCTCC AB 2017081</strain>
    </source>
</reference>
<evidence type="ECO:0000313" key="4">
    <source>
        <dbReference type="Proteomes" id="UP001595803"/>
    </source>
</evidence>
<dbReference type="InterPro" id="IPR000866">
    <property type="entry name" value="AhpC/TSA"/>
</dbReference>
<dbReference type="Pfam" id="PF00578">
    <property type="entry name" value="AhpC-TSA"/>
    <property type="match status" value="1"/>
</dbReference>
<keyword evidence="4" id="KW-1185">Reference proteome</keyword>
<dbReference type="InterPro" id="IPR050553">
    <property type="entry name" value="Thioredoxin_ResA/DsbE_sf"/>
</dbReference>
<dbReference type="RefSeq" id="WP_295814097.1">
    <property type="nucleotide sequence ID" value="NZ_JBHRZG010000009.1"/>
</dbReference>